<dbReference type="EMBL" id="FOBB01000008">
    <property type="protein sequence ID" value="SEN14045.1"/>
    <property type="molecule type" value="Genomic_DNA"/>
</dbReference>
<organism evidence="1 2">
    <name type="scientific">Chitinophaga rupis</name>
    <dbReference type="NCBI Taxonomy" id="573321"/>
    <lineage>
        <taxon>Bacteria</taxon>
        <taxon>Pseudomonadati</taxon>
        <taxon>Bacteroidota</taxon>
        <taxon>Chitinophagia</taxon>
        <taxon>Chitinophagales</taxon>
        <taxon>Chitinophagaceae</taxon>
        <taxon>Chitinophaga</taxon>
    </lineage>
</organism>
<name>A0A1H8E3N8_9BACT</name>
<accession>A0A1H8E3N8</accession>
<sequence length="441" mass="48856">MPHDHETIPGHPPGRAAAHNSYAAGISVPATTPHQLLKEGGPASAAPFVLQKASVSGQPAPGRFVLQQGSMNGGQPVTQTAPFRLKGDHAAQSIIQRKKIPFNGEDGEQLDTEEPHKITNYVIALLKQGNNQEVDRLLLHLTTASDRASDYEGLNQAQYVARSIKQLVTAWQIKRQTPEPVPQQTAPEIVPVDDGPVLNALKTRNVILAGETHGMEGVEGKEKQVWGEKGIQVVYENGVIKTGEGAVSPDPGALRILYFMEQFYEALLAYKRGEGGAKGLMDVAYEKCIKEHGDYTPKQIETGLVYKGKPIMSYERLIEYKTIMYETLELADKHEQDREKFFGLQEVRGPADEMLGLMDDIKEAAGRDAEDTSPIMRELRSDVMYNSIINDLHPGGKTIYKVGNNHVLDIAKKVDLRTINWIFKQEDYLAELDRLWKAGTK</sequence>
<dbReference type="RefSeq" id="WP_089918854.1">
    <property type="nucleotide sequence ID" value="NZ_FOBB01000008.1"/>
</dbReference>
<dbReference type="Proteomes" id="UP000198984">
    <property type="component" value="Unassembled WGS sequence"/>
</dbReference>
<protein>
    <submittedName>
        <fullName evidence="1">Uncharacterized protein</fullName>
    </submittedName>
</protein>
<proteinExistence type="predicted"/>
<reference evidence="1 2" key="1">
    <citation type="submission" date="2016-10" db="EMBL/GenBank/DDBJ databases">
        <authorList>
            <person name="de Groot N.N."/>
        </authorList>
    </citation>
    <scope>NUCLEOTIDE SEQUENCE [LARGE SCALE GENOMIC DNA]</scope>
    <source>
        <strain evidence="1 2">DSM 21039</strain>
    </source>
</reference>
<evidence type="ECO:0000313" key="1">
    <source>
        <dbReference type="EMBL" id="SEN14045.1"/>
    </source>
</evidence>
<dbReference type="AlphaFoldDB" id="A0A1H8E3N8"/>
<keyword evidence="2" id="KW-1185">Reference proteome</keyword>
<evidence type="ECO:0000313" key="2">
    <source>
        <dbReference type="Proteomes" id="UP000198984"/>
    </source>
</evidence>
<gene>
    <name evidence="1" type="ORF">SAMN04488505_108178</name>
</gene>